<organism evidence="2 3">
    <name type="scientific">Fusarium culmorum</name>
    <dbReference type="NCBI Taxonomy" id="5516"/>
    <lineage>
        <taxon>Eukaryota</taxon>
        <taxon>Fungi</taxon>
        <taxon>Dikarya</taxon>
        <taxon>Ascomycota</taxon>
        <taxon>Pezizomycotina</taxon>
        <taxon>Sordariomycetes</taxon>
        <taxon>Hypocreomycetidae</taxon>
        <taxon>Hypocreales</taxon>
        <taxon>Nectriaceae</taxon>
        <taxon>Fusarium</taxon>
    </lineage>
</organism>
<accession>A0A2T4GET5</accession>
<sequence>MKIKSILTYYLRYAWELTKAVLGAAKLLFISTLPISGLTIILSFTQGLILGPWFYGTTIDQRDFLVHDMVTVQTGEWLKMPGADNPLYEIRAPYYIPQLYNPMKWTRDIGISRPDDWHTDSPAKYAEFRDLFRVRRFYEPTWHHWIYLSENEQPLNETWNQDPWDKAFRELLHHRNKHEMLGSSNFNYLTCPNSFLCATWRISGPALVHFTNEPVRKITPQEESRKRILDPVSVRVFEFPLNESVIPGTFPTYFEQMRSITASNSTYWTTRKKYSNFDQVTVQARRVLKKYEEKYPLTYGMLAKAEHKWTRLTAAENTNLIFWPRHGSFIAAAVPSFFGSRGWAKVMTWWRKRQHEKSMGGDTKKLEADRAARDPVAYQLQWILDSLTDEDKEKFGKTYQGQVLLERLQKGLDNKDWDGREVIIKEMQGALGI</sequence>
<keyword evidence="3" id="KW-1185">Reference proteome</keyword>
<reference evidence="2 3" key="1">
    <citation type="submission" date="2018-02" db="EMBL/GenBank/DDBJ databases">
        <title>Fusarium culmorum secondary metabolites in fungal-bacterial-plant interactions.</title>
        <authorList>
            <person name="Schmidt R."/>
        </authorList>
    </citation>
    <scope>NUCLEOTIDE SEQUENCE [LARGE SCALE GENOMIC DNA]</scope>
    <source>
        <strain evidence="2 3">PV</strain>
    </source>
</reference>
<feature type="transmembrane region" description="Helical" evidence="1">
    <location>
        <begin position="21"/>
        <end position="44"/>
    </location>
</feature>
<keyword evidence="1" id="KW-1133">Transmembrane helix</keyword>
<protein>
    <submittedName>
        <fullName evidence="2">Uncharacterized protein</fullName>
    </submittedName>
</protein>
<evidence type="ECO:0000313" key="2">
    <source>
        <dbReference type="EMBL" id="PTD02092.1"/>
    </source>
</evidence>
<evidence type="ECO:0000313" key="3">
    <source>
        <dbReference type="Proteomes" id="UP000241587"/>
    </source>
</evidence>
<keyword evidence="1" id="KW-0472">Membrane</keyword>
<comment type="caution">
    <text evidence="2">The sequence shown here is derived from an EMBL/GenBank/DDBJ whole genome shotgun (WGS) entry which is preliminary data.</text>
</comment>
<dbReference type="EMBL" id="PVEM01000023">
    <property type="protein sequence ID" value="PTD02092.1"/>
    <property type="molecule type" value="Genomic_DNA"/>
</dbReference>
<gene>
    <name evidence="2" type="ORF">FCULG_00012230</name>
</gene>
<keyword evidence="1" id="KW-0812">Transmembrane</keyword>
<proteinExistence type="predicted"/>
<dbReference type="OMA" id="HWIYLSE"/>
<evidence type="ECO:0000256" key="1">
    <source>
        <dbReference type="SAM" id="Phobius"/>
    </source>
</evidence>
<dbReference type="AlphaFoldDB" id="A0A2T4GET5"/>
<dbReference type="Proteomes" id="UP000241587">
    <property type="component" value="Unassembled WGS sequence"/>
</dbReference>
<dbReference type="OrthoDB" id="5015154at2759"/>
<name>A0A2T4GET5_FUSCU</name>